<dbReference type="Proteomes" id="UP000652567">
    <property type="component" value="Unassembled WGS sequence"/>
</dbReference>
<evidence type="ECO:0000256" key="7">
    <source>
        <dbReference type="ARBA" id="ARBA00022840"/>
    </source>
</evidence>
<proteinExistence type="inferred from homology"/>
<comment type="catalytic activity">
    <reaction evidence="10 11">
        <text>tRNA(Gly) + glycine + ATP = glycyl-tRNA(Gly) + AMP + diphosphate</text>
        <dbReference type="Rhea" id="RHEA:16013"/>
        <dbReference type="Rhea" id="RHEA-COMP:9664"/>
        <dbReference type="Rhea" id="RHEA-COMP:9683"/>
        <dbReference type="ChEBI" id="CHEBI:30616"/>
        <dbReference type="ChEBI" id="CHEBI:33019"/>
        <dbReference type="ChEBI" id="CHEBI:57305"/>
        <dbReference type="ChEBI" id="CHEBI:78442"/>
        <dbReference type="ChEBI" id="CHEBI:78522"/>
        <dbReference type="ChEBI" id="CHEBI:456215"/>
        <dbReference type="EC" id="6.1.1.14"/>
    </reaction>
</comment>
<keyword evidence="7 11" id="KW-0067">ATP-binding</keyword>
<dbReference type="SMART" id="SM00836">
    <property type="entry name" value="DALR_1"/>
    <property type="match status" value="1"/>
</dbReference>
<evidence type="ECO:0000256" key="8">
    <source>
        <dbReference type="ARBA" id="ARBA00022917"/>
    </source>
</evidence>
<gene>
    <name evidence="11" type="primary">glyS</name>
    <name evidence="13" type="ORF">C4F51_00400</name>
</gene>
<dbReference type="PANTHER" id="PTHR30075:SF2">
    <property type="entry name" value="GLYCINE--TRNA LIGASE, CHLOROPLASTIC_MITOCHONDRIAL 2"/>
    <property type="match status" value="1"/>
</dbReference>
<dbReference type="GO" id="GO:0004814">
    <property type="term" value="F:arginine-tRNA ligase activity"/>
    <property type="evidence" value="ECO:0007669"/>
    <property type="project" value="InterPro"/>
</dbReference>
<evidence type="ECO:0000256" key="3">
    <source>
        <dbReference type="ARBA" id="ARBA00011209"/>
    </source>
</evidence>
<comment type="subunit">
    <text evidence="3 11">Tetramer of two alpha and two beta subunits.</text>
</comment>
<protein>
    <recommendedName>
        <fullName evidence="11">Glycine--tRNA ligase beta subunit</fullName>
        <ecNumber evidence="11">6.1.1.14</ecNumber>
    </recommendedName>
    <alternativeName>
        <fullName evidence="11">Glycyl-tRNA synthetase beta subunit</fullName>
        <shortName evidence="11">GlyRS</shortName>
    </alternativeName>
</protein>
<dbReference type="HAMAP" id="MF_00255">
    <property type="entry name" value="Gly_tRNA_synth_beta"/>
    <property type="match status" value="1"/>
</dbReference>
<keyword evidence="9 11" id="KW-0030">Aminoacyl-tRNA synthetase</keyword>
<evidence type="ECO:0000256" key="9">
    <source>
        <dbReference type="ARBA" id="ARBA00023146"/>
    </source>
</evidence>
<organism evidence="13 14">
    <name type="scientific">Cellvibrio polysaccharolyticus</name>
    <dbReference type="NCBI Taxonomy" id="2082724"/>
    <lineage>
        <taxon>Bacteria</taxon>
        <taxon>Pseudomonadati</taxon>
        <taxon>Pseudomonadota</taxon>
        <taxon>Gammaproteobacteria</taxon>
        <taxon>Cellvibrionales</taxon>
        <taxon>Cellvibrionaceae</taxon>
        <taxon>Cellvibrio</taxon>
    </lineage>
</organism>
<dbReference type="NCBIfam" id="TIGR00211">
    <property type="entry name" value="glyS"/>
    <property type="match status" value="1"/>
</dbReference>
<evidence type="ECO:0000259" key="12">
    <source>
        <dbReference type="SMART" id="SM00836"/>
    </source>
</evidence>
<comment type="subcellular location">
    <subcellularLocation>
        <location evidence="1 11">Cytoplasm</location>
    </subcellularLocation>
</comment>
<dbReference type="SUPFAM" id="SSF109604">
    <property type="entry name" value="HD-domain/PDEase-like"/>
    <property type="match status" value="1"/>
</dbReference>
<name>A0A928YSD5_9GAMM</name>
<keyword evidence="14" id="KW-1185">Reference proteome</keyword>
<evidence type="ECO:0000256" key="10">
    <source>
        <dbReference type="ARBA" id="ARBA00047937"/>
    </source>
</evidence>
<dbReference type="InterPro" id="IPR008909">
    <property type="entry name" value="DALR_anticod-bd"/>
</dbReference>
<evidence type="ECO:0000256" key="1">
    <source>
        <dbReference type="ARBA" id="ARBA00004496"/>
    </source>
</evidence>
<dbReference type="GO" id="GO:0005829">
    <property type="term" value="C:cytosol"/>
    <property type="evidence" value="ECO:0007669"/>
    <property type="project" value="TreeGrafter"/>
</dbReference>
<keyword evidence="6 11" id="KW-0547">Nucleotide-binding</keyword>
<comment type="caution">
    <text evidence="13">The sequence shown here is derived from an EMBL/GenBank/DDBJ whole genome shotgun (WGS) entry which is preliminary data.</text>
</comment>
<comment type="similarity">
    <text evidence="2 11">Belongs to the class-II aminoacyl-tRNA synthetase family.</text>
</comment>
<feature type="domain" description="DALR anticodon binding" evidence="12">
    <location>
        <begin position="584"/>
        <end position="687"/>
    </location>
</feature>
<dbReference type="InterPro" id="IPR015944">
    <property type="entry name" value="Gly-tRNA-synth_bsu"/>
</dbReference>
<dbReference type="GO" id="GO:0006426">
    <property type="term" value="P:glycyl-tRNA aminoacylation"/>
    <property type="evidence" value="ECO:0007669"/>
    <property type="project" value="UniProtKB-UniRule"/>
</dbReference>
<dbReference type="Gene3D" id="1.10.730.10">
    <property type="entry name" value="Isoleucyl-tRNA Synthetase, Domain 1"/>
    <property type="match status" value="1"/>
</dbReference>
<evidence type="ECO:0000313" key="13">
    <source>
        <dbReference type="EMBL" id="MBE8715647.1"/>
    </source>
</evidence>
<evidence type="ECO:0000256" key="4">
    <source>
        <dbReference type="ARBA" id="ARBA00022490"/>
    </source>
</evidence>
<evidence type="ECO:0000256" key="6">
    <source>
        <dbReference type="ARBA" id="ARBA00022741"/>
    </source>
</evidence>
<dbReference type="PRINTS" id="PR01045">
    <property type="entry name" value="TRNASYNTHGB"/>
</dbReference>
<dbReference type="RefSeq" id="WP_193906151.1">
    <property type="nucleotide sequence ID" value="NZ_PRDL01000001.1"/>
</dbReference>
<keyword evidence="4 11" id="KW-0963">Cytoplasm</keyword>
<dbReference type="InterPro" id="IPR006194">
    <property type="entry name" value="Gly-tRNA-synth_heterodimer"/>
</dbReference>
<keyword evidence="8 11" id="KW-0648">Protein biosynthesis</keyword>
<evidence type="ECO:0000256" key="2">
    <source>
        <dbReference type="ARBA" id="ARBA00008226"/>
    </source>
</evidence>
<reference evidence="13" key="1">
    <citation type="submission" date="2018-07" db="EMBL/GenBank/DDBJ databases">
        <title>Genome assembly of strain Ka43.</title>
        <authorList>
            <person name="Kukolya J."/>
            <person name="Nagy I."/>
            <person name="Horvath B."/>
            <person name="Toth A."/>
        </authorList>
    </citation>
    <scope>NUCLEOTIDE SEQUENCE</scope>
    <source>
        <strain evidence="13">KB43</strain>
    </source>
</reference>
<dbReference type="GO" id="GO:0005524">
    <property type="term" value="F:ATP binding"/>
    <property type="evidence" value="ECO:0007669"/>
    <property type="project" value="UniProtKB-UniRule"/>
</dbReference>
<dbReference type="Pfam" id="PF02092">
    <property type="entry name" value="tRNA_synt_2f"/>
    <property type="match status" value="1"/>
</dbReference>
<sequence length="692" mass="75891">MTADFLFELGTEELPPKALKNLITALQSHVIEGLQAEELSWITVRAFAAPRRLALIVEQLSASTPSRELVVWGPPKAIAFDAEGKPTKAAQAFADKNGIAVEALQTESDGKVEKLVARTTTTGKPVVGLLGGIIENAINKLPIAKRMRWGSKRTEFVRPAHWLVMLYGDDIVDAEVLGLRANRETRGHRFHYNRPLLLDNAAEYEQKLKEIGYVIADREARRVLIREQVNAEAARIGGHAVIDEDLLDEVTALVEWPVALTGKFESRFLAVPAEALIASMKEHQKYFHVVDAKDQLLPHFITVANIASSDPSQIIDGNERVIRPRLSDAAFFYETDRKTSLAALRDRLKTIVFQAQLGTIYEKTQRVSALAAHIAGLLGADSKLASRAGELCKSDLVSNMVGEFDNMQGIAGYYYALNDGENADVAAAMNEQYLPRFAGDNLPQTVTGTIIALADRLDTLTGIFGIGQQPTGSKDPFALRRASIAVLRLLVEKKLDLDLRALLDVARAQHKSLTAGDDLTDTILGYMLERFRAFYEDANIPAEVFQAVNAKKISVPLDIDQRVQAVFEFSKLPQAQALAAANKRVSNILDKQSGNVSSQINAALLQEDAEKQLAQAIEAKAAVVQPLFAAREYTKALATLADLQPTVDAFFDSVMVMSDDPALQQNRLALLQQLRGLFLEVADISLLVPAKN</sequence>
<evidence type="ECO:0000313" key="14">
    <source>
        <dbReference type="Proteomes" id="UP000652567"/>
    </source>
</evidence>
<evidence type="ECO:0000256" key="5">
    <source>
        <dbReference type="ARBA" id="ARBA00022598"/>
    </source>
</evidence>
<dbReference type="AlphaFoldDB" id="A0A928YSD5"/>
<dbReference type="GO" id="GO:0004820">
    <property type="term" value="F:glycine-tRNA ligase activity"/>
    <property type="evidence" value="ECO:0007669"/>
    <property type="project" value="UniProtKB-UniRule"/>
</dbReference>
<dbReference type="Pfam" id="PF05746">
    <property type="entry name" value="DALR_1"/>
    <property type="match status" value="1"/>
</dbReference>
<dbReference type="PANTHER" id="PTHR30075">
    <property type="entry name" value="GLYCYL-TRNA SYNTHETASE"/>
    <property type="match status" value="1"/>
</dbReference>
<dbReference type="EMBL" id="PRDL01000001">
    <property type="protein sequence ID" value="MBE8715647.1"/>
    <property type="molecule type" value="Genomic_DNA"/>
</dbReference>
<dbReference type="PROSITE" id="PS50861">
    <property type="entry name" value="AA_TRNA_LIGASE_II_GLYAB"/>
    <property type="match status" value="1"/>
</dbReference>
<evidence type="ECO:0000256" key="11">
    <source>
        <dbReference type="HAMAP-Rule" id="MF_00255"/>
    </source>
</evidence>
<keyword evidence="5 11" id="KW-0436">Ligase</keyword>
<accession>A0A928YSD5</accession>
<dbReference type="GO" id="GO:0006420">
    <property type="term" value="P:arginyl-tRNA aminoacylation"/>
    <property type="evidence" value="ECO:0007669"/>
    <property type="project" value="InterPro"/>
</dbReference>
<dbReference type="EC" id="6.1.1.14" evidence="11"/>